<dbReference type="PRINTS" id="PR01217">
    <property type="entry name" value="PRICHEXTENSN"/>
</dbReference>
<sequence length="772" mass="81989">MFEQKTFARQQSSFLNGQLDANRYASVFDSASLESALTSSRSTDLPTDLRSEKSASYQGIPVAESFNQASLMDAGIATAPPSSMDFTQALNTTWNPEASVWNQSATWGSDTIWGTDSDFSGMRPAGLSLKNAWNSVKDKAKNADWKKIGHGALDVVGALPIPVVSTAADLVNAGWYAAEGDYKNAAMSAIGAAPGVGDGAKLALKAADAAKTARSARTTTRLTTRTANTPPRPGLAPSPRRETPGLAPTPKPAARRPETPTAAPRREPSGRPDSNPIGAPARRSARRPDPTPSGAVNKPDPRRSDPKPSPTTPKKSEPSRPEGNPTPPGTREQPPRPNPKPETVGTSPSQRPETPASGRDPRLQESPNSVRPTSLERFTRASDRAEHLSQRLDQINNHVDLFQQMQGGNAETGEPSAVDFAFAGLDALVGMRSGRGRTSLSRLVHSEGSTQPATRVAGGGGPQSVIRHADQSQSPDQFTPALASVGGRSNVDLPRASAGSGGRGDRTSRLNSPGSAEPPSPSPGGSGGLGNDRLPPRTGGSGGSGSSNNGDSNGTPLSEGRDSNIRYDARTGRWHGPKGFVADPNRPPVDLGSMKDSSDERVFITYSLRDPNNGSVIPGDRDGLVTYYGFASGDVTELTQRVARPSTPFLRASHPSFDAFEARYGKEAAEVLPDLVMKYRLSSHDHFRANSDLVPRIEAIHGSEAAGLGAEDIWFTYHQRAIDSERARREVGTDVLPDLTNKQPPSSNKPYEARRKGKALGEAYSDDLRESF</sequence>
<feature type="compositionally biased region" description="Basic and acidic residues" evidence="1">
    <location>
        <begin position="559"/>
        <end position="571"/>
    </location>
</feature>
<feature type="region of interest" description="Disordered" evidence="1">
    <location>
        <begin position="442"/>
        <end position="595"/>
    </location>
</feature>
<feature type="compositionally biased region" description="Low complexity" evidence="1">
    <location>
        <begin position="210"/>
        <end position="227"/>
    </location>
</feature>
<name>A0AA97AJC6_9CYAN</name>
<evidence type="ECO:0000256" key="1">
    <source>
        <dbReference type="SAM" id="MobiDB-lite"/>
    </source>
</evidence>
<protein>
    <submittedName>
        <fullName evidence="2">Uncharacterized protein</fullName>
    </submittedName>
</protein>
<dbReference type="CDD" id="cd20745">
    <property type="entry name" value="FIX_RhsA_AHH_HNH-like"/>
    <property type="match status" value="1"/>
</dbReference>
<feature type="compositionally biased region" description="Basic and acidic residues" evidence="1">
    <location>
        <begin position="377"/>
        <end position="389"/>
    </location>
</feature>
<dbReference type="AlphaFoldDB" id="A0AA97AJC6"/>
<evidence type="ECO:0000313" key="2">
    <source>
        <dbReference type="EMBL" id="WNZ24766.1"/>
    </source>
</evidence>
<feature type="region of interest" description="Disordered" evidence="1">
    <location>
        <begin position="728"/>
        <end position="772"/>
    </location>
</feature>
<gene>
    <name evidence="2" type="ORF">HJG54_19240</name>
</gene>
<proteinExistence type="predicted"/>
<organism evidence="2">
    <name type="scientific">Leptolyngbya sp. NK1-12</name>
    <dbReference type="NCBI Taxonomy" id="2547451"/>
    <lineage>
        <taxon>Bacteria</taxon>
        <taxon>Bacillati</taxon>
        <taxon>Cyanobacteriota</taxon>
        <taxon>Cyanophyceae</taxon>
        <taxon>Leptolyngbyales</taxon>
        <taxon>Leptolyngbyaceae</taxon>
        <taxon>Leptolyngbya group</taxon>
        <taxon>Leptolyngbya</taxon>
    </lineage>
</organism>
<dbReference type="EMBL" id="CP053586">
    <property type="protein sequence ID" value="WNZ24766.1"/>
    <property type="molecule type" value="Genomic_DNA"/>
</dbReference>
<feature type="region of interest" description="Disordered" evidence="1">
    <location>
        <begin position="210"/>
        <end position="389"/>
    </location>
</feature>
<accession>A0AA97AJC6</accession>
<dbReference type="RefSeq" id="WP_316430735.1">
    <property type="nucleotide sequence ID" value="NZ_CP053586.1"/>
</dbReference>
<reference evidence="2" key="1">
    <citation type="submission" date="2020-05" db="EMBL/GenBank/DDBJ databases">
        <authorList>
            <person name="Zhu T."/>
            <person name="Keshari N."/>
            <person name="Lu X."/>
        </authorList>
    </citation>
    <scope>NUCLEOTIDE SEQUENCE</scope>
    <source>
        <strain evidence="2">NK1-12</strain>
    </source>
</reference>
<feature type="compositionally biased region" description="Polar residues" evidence="1">
    <location>
        <begin position="740"/>
        <end position="749"/>
    </location>
</feature>